<dbReference type="Gramene" id="Solyc08g079000.3.1">
    <property type="protein sequence ID" value="Solyc08g079000.3.1"/>
    <property type="gene ID" value="Solyc08g079000.3"/>
</dbReference>
<sequence>MGDLPVTQLTPGRTNPSSPHVIVSWKYSLEISPYSNRVQVLLSNSVVSLTAAPAAATFSSSEKENENGRDMARYKNDRGESDEDGQGG</sequence>
<reference evidence="2" key="2">
    <citation type="submission" date="2019-01" db="UniProtKB">
        <authorList>
            <consortium name="EnsemblPlants"/>
        </authorList>
    </citation>
    <scope>IDENTIFICATION</scope>
    <source>
        <strain evidence="2">cv. Heinz 1706</strain>
    </source>
</reference>
<organism evidence="2">
    <name type="scientific">Solanum lycopersicum</name>
    <name type="common">Tomato</name>
    <name type="synonym">Lycopersicon esculentum</name>
    <dbReference type="NCBI Taxonomy" id="4081"/>
    <lineage>
        <taxon>Eukaryota</taxon>
        <taxon>Viridiplantae</taxon>
        <taxon>Streptophyta</taxon>
        <taxon>Embryophyta</taxon>
        <taxon>Tracheophyta</taxon>
        <taxon>Spermatophyta</taxon>
        <taxon>Magnoliopsida</taxon>
        <taxon>eudicotyledons</taxon>
        <taxon>Gunneridae</taxon>
        <taxon>Pentapetalae</taxon>
        <taxon>asterids</taxon>
        <taxon>lamiids</taxon>
        <taxon>Solanales</taxon>
        <taxon>Solanaceae</taxon>
        <taxon>Solanoideae</taxon>
        <taxon>Solaneae</taxon>
        <taxon>Solanum</taxon>
        <taxon>Solanum subgen. Lycopersicon</taxon>
    </lineage>
</organism>
<proteinExistence type="predicted"/>
<evidence type="ECO:0000256" key="1">
    <source>
        <dbReference type="SAM" id="MobiDB-lite"/>
    </source>
</evidence>
<feature type="compositionally biased region" description="Polar residues" evidence="1">
    <location>
        <begin position="7"/>
        <end position="18"/>
    </location>
</feature>
<reference evidence="2" key="1">
    <citation type="journal article" date="2012" name="Nature">
        <title>The tomato genome sequence provides insights into fleshy fruit evolution.</title>
        <authorList>
            <consortium name="Tomato Genome Consortium"/>
        </authorList>
    </citation>
    <scope>NUCLEOTIDE SEQUENCE [LARGE SCALE GENOMIC DNA]</scope>
    <source>
        <strain evidence="2">cv. Heinz 1706</strain>
    </source>
</reference>
<dbReference type="Proteomes" id="UP000004994">
    <property type="component" value="Chromosome 8"/>
</dbReference>
<name>A0A3Q7IP62_SOLLC</name>
<evidence type="ECO:0000313" key="2">
    <source>
        <dbReference type="EnsemblPlants" id="Solyc08g079000.3.1"/>
    </source>
</evidence>
<accession>A0A3Q7IP62</accession>
<dbReference type="EnsemblPlants" id="Solyc08g079000.3.1">
    <property type="protein sequence ID" value="Solyc08g079000.3.1"/>
    <property type="gene ID" value="Solyc08g079000.3"/>
</dbReference>
<feature type="region of interest" description="Disordered" evidence="1">
    <location>
        <begin position="1"/>
        <end position="20"/>
    </location>
</feature>
<dbReference type="InParanoid" id="A0A3Q7IP62"/>
<evidence type="ECO:0000313" key="3">
    <source>
        <dbReference type="Proteomes" id="UP000004994"/>
    </source>
</evidence>
<protein>
    <submittedName>
        <fullName evidence="2">Uncharacterized protein</fullName>
    </submittedName>
</protein>
<keyword evidence="3" id="KW-1185">Reference proteome</keyword>
<feature type="compositionally biased region" description="Basic and acidic residues" evidence="1">
    <location>
        <begin position="61"/>
        <end position="79"/>
    </location>
</feature>
<dbReference type="AlphaFoldDB" id="A0A3Q7IP62"/>
<feature type="region of interest" description="Disordered" evidence="1">
    <location>
        <begin position="55"/>
        <end position="88"/>
    </location>
</feature>